<dbReference type="Proteomes" id="UP001383192">
    <property type="component" value="Unassembled WGS sequence"/>
</dbReference>
<evidence type="ECO:0000313" key="3">
    <source>
        <dbReference type="Proteomes" id="UP001383192"/>
    </source>
</evidence>
<name>A0AAW0D485_9AGAR</name>
<dbReference type="EMBL" id="JAYKXP010000021">
    <property type="protein sequence ID" value="KAK7047136.1"/>
    <property type="molecule type" value="Genomic_DNA"/>
</dbReference>
<keyword evidence="1" id="KW-0175">Coiled coil</keyword>
<proteinExistence type="predicted"/>
<feature type="coiled-coil region" evidence="1">
    <location>
        <begin position="68"/>
        <end position="102"/>
    </location>
</feature>
<accession>A0AAW0D485</accession>
<reference evidence="2 3" key="1">
    <citation type="submission" date="2024-01" db="EMBL/GenBank/DDBJ databases">
        <title>A draft genome for a cacao thread blight-causing isolate of Paramarasmius palmivorus.</title>
        <authorList>
            <person name="Baruah I.K."/>
            <person name="Bukari Y."/>
            <person name="Amoako-Attah I."/>
            <person name="Meinhardt L.W."/>
            <person name="Bailey B.A."/>
            <person name="Cohen S.P."/>
        </authorList>
    </citation>
    <scope>NUCLEOTIDE SEQUENCE [LARGE SCALE GENOMIC DNA]</scope>
    <source>
        <strain evidence="2 3">GH-12</strain>
    </source>
</reference>
<sequence>MQHLIQLVDMSTLNIDSTNSLDSSCCATCKADVEISRDTIHGPSDAVYKTLARSSGYPDGAGVFKKEFESAKIRLDRMSATIDLLQAEKRRLEEIVEKYKVILHPIRTAPADILRHIFGYCAGHLQIQSEEDSHTATPLVTKDSLIPKEMPWVLGQVCLSWRSLVLSTPELWTTVSIRVRHPESVRRSISSNVLRLGLQLDRSQNHPLTVTIYCPKVDGSHNTYNYRDGEYILDENNPLLVLLCACSRRWRHLRLEGHIETMLARMTYVGGLLPELESLTIALELDHKLSEYERVNRTSPLETCFQFAPRLKSVSFSRLIPVLLKLPWGQISTFSLYRGSIVHRRTTSWELSDNGRSTGILQKTLEALANVEECSLFFDHFILAIGSEIGELHFSRLTTLALANSERTREATASIMRVLLAPMLSYMTITSPFSDWNALRLLVTRSECKLTSLVIPAAELLSPRTLSEVLSTLRDLTALELGFVEGMDNDHVAVFWSPVVPCLEKLSIVPTTGRSPSYGDFMIAGVLEYRWNILEDAGISRLRFVSLDRRIRSTSTRERLDALIAQRDGHRRAWCHLNT</sequence>
<keyword evidence="3" id="KW-1185">Reference proteome</keyword>
<gene>
    <name evidence="2" type="ORF">VNI00_006801</name>
</gene>
<dbReference type="AlphaFoldDB" id="A0AAW0D485"/>
<evidence type="ECO:0000313" key="2">
    <source>
        <dbReference type="EMBL" id="KAK7047136.1"/>
    </source>
</evidence>
<organism evidence="2 3">
    <name type="scientific">Paramarasmius palmivorus</name>
    <dbReference type="NCBI Taxonomy" id="297713"/>
    <lineage>
        <taxon>Eukaryota</taxon>
        <taxon>Fungi</taxon>
        <taxon>Dikarya</taxon>
        <taxon>Basidiomycota</taxon>
        <taxon>Agaricomycotina</taxon>
        <taxon>Agaricomycetes</taxon>
        <taxon>Agaricomycetidae</taxon>
        <taxon>Agaricales</taxon>
        <taxon>Marasmiineae</taxon>
        <taxon>Marasmiaceae</taxon>
        <taxon>Paramarasmius</taxon>
    </lineage>
</organism>
<comment type="caution">
    <text evidence="2">The sequence shown here is derived from an EMBL/GenBank/DDBJ whole genome shotgun (WGS) entry which is preliminary data.</text>
</comment>
<evidence type="ECO:0000256" key="1">
    <source>
        <dbReference type="SAM" id="Coils"/>
    </source>
</evidence>
<evidence type="ECO:0008006" key="4">
    <source>
        <dbReference type="Google" id="ProtNLM"/>
    </source>
</evidence>
<protein>
    <recommendedName>
        <fullName evidence="4">F-box domain-containing protein</fullName>
    </recommendedName>
</protein>